<dbReference type="Pfam" id="PF00126">
    <property type="entry name" value="HTH_1"/>
    <property type="match status" value="1"/>
</dbReference>
<dbReference type="InterPro" id="IPR036388">
    <property type="entry name" value="WH-like_DNA-bd_sf"/>
</dbReference>
<keyword evidence="4" id="KW-0804">Transcription</keyword>
<evidence type="ECO:0000256" key="1">
    <source>
        <dbReference type="ARBA" id="ARBA00009437"/>
    </source>
</evidence>
<proteinExistence type="inferred from homology"/>
<dbReference type="PROSITE" id="PS50931">
    <property type="entry name" value="HTH_LYSR"/>
    <property type="match status" value="1"/>
</dbReference>
<evidence type="ECO:0000313" key="6">
    <source>
        <dbReference type="EMBL" id="ARP82557.1"/>
    </source>
</evidence>
<dbReference type="KEGG" id="bgv:CAL12_18205"/>
<evidence type="ECO:0000259" key="5">
    <source>
        <dbReference type="PROSITE" id="PS50931"/>
    </source>
</evidence>
<dbReference type="PANTHER" id="PTHR30346:SF9">
    <property type="entry name" value="LYSR FAMILY TRANSCRIPTIONAL REGULATOR"/>
    <property type="match status" value="1"/>
</dbReference>
<dbReference type="Pfam" id="PF03466">
    <property type="entry name" value="LysR_substrate"/>
    <property type="match status" value="1"/>
</dbReference>
<dbReference type="PRINTS" id="PR00039">
    <property type="entry name" value="HTHLYSR"/>
</dbReference>
<comment type="similarity">
    <text evidence="1">Belongs to the LysR transcriptional regulatory family.</text>
</comment>
<dbReference type="Proteomes" id="UP000194151">
    <property type="component" value="Chromosome"/>
</dbReference>
<keyword evidence="7" id="KW-1185">Reference proteome</keyword>
<accession>A0A1W6YNB0</accession>
<organism evidence="6 7">
    <name type="scientific">Bordetella genomosp. 8</name>
    <dbReference type="NCBI Taxonomy" id="1416806"/>
    <lineage>
        <taxon>Bacteria</taxon>
        <taxon>Pseudomonadati</taxon>
        <taxon>Pseudomonadota</taxon>
        <taxon>Betaproteobacteria</taxon>
        <taxon>Burkholderiales</taxon>
        <taxon>Alcaligenaceae</taxon>
        <taxon>Bordetella</taxon>
    </lineage>
</organism>
<keyword evidence="3" id="KW-0238">DNA-binding</keyword>
<dbReference type="EMBL" id="CP021108">
    <property type="protein sequence ID" value="ARP82557.1"/>
    <property type="molecule type" value="Genomic_DNA"/>
</dbReference>
<dbReference type="Gene3D" id="1.10.10.10">
    <property type="entry name" value="Winged helix-like DNA-binding domain superfamily/Winged helix DNA-binding domain"/>
    <property type="match status" value="1"/>
</dbReference>
<dbReference type="AlphaFoldDB" id="A0A1W6YNB0"/>
<dbReference type="FunFam" id="1.10.10.10:FF:000001">
    <property type="entry name" value="LysR family transcriptional regulator"/>
    <property type="match status" value="1"/>
</dbReference>
<dbReference type="GO" id="GO:0003700">
    <property type="term" value="F:DNA-binding transcription factor activity"/>
    <property type="evidence" value="ECO:0007669"/>
    <property type="project" value="InterPro"/>
</dbReference>
<evidence type="ECO:0000256" key="3">
    <source>
        <dbReference type="ARBA" id="ARBA00023125"/>
    </source>
</evidence>
<gene>
    <name evidence="6" type="ORF">CAL12_18205</name>
</gene>
<reference evidence="6 7" key="1">
    <citation type="submission" date="2017-05" db="EMBL/GenBank/DDBJ databases">
        <title>Complete and WGS of Bordetella genogroups.</title>
        <authorList>
            <person name="Spilker T."/>
            <person name="LiPuma J."/>
        </authorList>
    </citation>
    <scope>NUCLEOTIDE SEQUENCE [LARGE SCALE GENOMIC DNA]</scope>
    <source>
        <strain evidence="6 7">AU19157</strain>
    </source>
</reference>
<dbReference type="SUPFAM" id="SSF53850">
    <property type="entry name" value="Periplasmic binding protein-like II"/>
    <property type="match status" value="1"/>
</dbReference>
<dbReference type="Gene3D" id="3.40.190.290">
    <property type="match status" value="1"/>
</dbReference>
<evidence type="ECO:0000256" key="4">
    <source>
        <dbReference type="ARBA" id="ARBA00023163"/>
    </source>
</evidence>
<feature type="domain" description="HTH lysR-type" evidence="5">
    <location>
        <begin position="10"/>
        <end position="67"/>
    </location>
</feature>
<dbReference type="InterPro" id="IPR005119">
    <property type="entry name" value="LysR_subst-bd"/>
</dbReference>
<name>A0A1W6YNB0_9BORD</name>
<dbReference type="PANTHER" id="PTHR30346">
    <property type="entry name" value="TRANSCRIPTIONAL DUAL REGULATOR HCAR-RELATED"/>
    <property type="match status" value="1"/>
</dbReference>
<evidence type="ECO:0000313" key="7">
    <source>
        <dbReference type="Proteomes" id="UP000194151"/>
    </source>
</evidence>
<dbReference type="GO" id="GO:0032993">
    <property type="term" value="C:protein-DNA complex"/>
    <property type="evidence" value="ECO:0007669"/>
    <property type="project" value="TreeGrafter"/>
</dbReference>
<sequence length="307" mass="33082">MAPRTAILHFSLVDIEYFLAVVRHNHFGRAATACNVTQPAITKALRRLEDSVGAVLFERGAHGARLTGEGEVFHEYARRLSLQHEELAKVSADLRAHHSGLLRIGLTNPAGDSDVVRALAEMVRRRPAMRLRLVIGKSDALNMAVEAGELDVAVVPAAPGTTFSCEALTLGQDIVRVAARVGHPVFQTVQPGLAALQPYSWVMPSRESAARKAITHLHEEAGLPEPTVMVEAEYMSDAVLGIVASTDLVALAPSNSLRPWAGLIMPIPVAGLMIARRTVLLSRPGGHWSALMELLRDLLGTGRAEHP</sequence>
<dbReference type="STRING" id="1416806.CAL12_18205"/>
<keyword evidence="2" id="KW-0805">Transcription regulation</keyword>
<dbReference type="InterPro" id="IPR036390">
    <property type="entry name" value="WH_DNA-bd_sf"/>
</dbReference>
<protein>
    <recommendedName>
        <fullName evidence="5">HTH lysR-type domain-containing protein</fullName>
    </recommendedName>
</protein>
<evidence type="ECO:0000256" key="2">
    <source>
        <dbReference type="ARBA" id="ARBA00023015"/>
    </source>
</evidence>
<dbReference type="GO" id="GO:0003677">
    <property type="term" value="F:DNA binding"/>
    <property type="evidence" value="ECO:0007669"/>
    <property type="project" value="UniProtKB-KW"/>
</dbReference>
<dbReference type="SUPFAM" id="SSF46785">
    <property type="entry name" value="Winged helix' DNA-binding domain"/>
    <property type="match status" value="1"/>
</dbReference>
<dbReference type="InterPro" id="IPR000847">
    <property type="entry name" value="LysR_HTH_N"/>
</dbReference>